<dbReference type="SMART" id="SM00448">
    <property type="entry name" value="REC"/>
    <property type="match status" value="1"/>
</dbReference>
<dbReference type="Pfam" id="PF00512">
    <property type="entry name" value="HisKA"/>
    <property type="match status" value="1"/>
</dbReference>
<feature type="domain" description="Histidine kinase" evidence="6">
    <location>
        <begin position="182"/>
        <end position="397"/>
    </location>
</feature>
<organism evidence="8 9">
    <name type="scientific">Roseivirga spongicola</name>
    <dbReference type="NCBI Taxonomy" id="333140"/>
    <lineage>
        <taxon>Bacteria</taxon>
        <taxon>Pseudomonadati</taxon>
        <taxon>Bacteroidota</taxon>
        <taxon>Cytophagia</taxon>
        <taxon>Cytophagales</taxon>
        <taxon>Roseivirgaceae</taxon>
        <taxon>Roseivirga</taxon>
    </lineage>
</organism>
<name>A0A150XF07_9BACT</name>
<dbReference type="SMART" id="SM00388">
    <property type="entry name" value="HisKA"/>
    <property type="match status" value="1"/>
</dbReference>
<comment type="caution">
    <text evidence="8">The sequence shown here is derived from an EMBL/GenBank/DDBJ whole genome shotgun (WGS) entry which is preliminary data.</text>
</comment>
<dbReference type="Gene3D" id="3.40.50.2300">
    <property type="match status" value="1"/>
</dbReference>
<evidence type="ECO:0000256" key="4">
    <source>
        <dbReference type="PROSITE-ProRule" id="PRU00169"/>
    </source>
</evidence>
<dbReference type="PROSITE" id="PS50109">
    <property type="entry name" value="HIS_KIN"/>
    <property type="match status" value="1"/>
</dbReference>
<dbReference type="InterPro" id="IPR005467">
    <property type="entry name" value="His_kinase_dom"/>
</dbReference>
<dbReference type="Proteomes" id="UP000075606">
    <property type="component" value="Unassembled WGS sequence"/>
</dbReference>
<evidence type="ECO:0000256" key="3">
    <source>
        <dbReference type="ARBA" id="ARBA00022553"/>
    </source>
</evidence>
<dbReference type="Gene3D" id="3.30.565.10">
    <property type="entry name" value="Histidine kinase-like ATPase, C-terminal domain"/>
    <property type="match status" value="1"/>
</dbReference>
<dbReference type="STRING" id="333140.AWW68_00440"/>
<dbReference type="EMBL" id="LRPC01000001">
    <property type="protein sequence ID" value="KYG77272.1"/>
    <property type="molecule type" value="Genomic_DNA"/>
</dbReference>
<dbReference type="InterPro" id="IPR001789">
    <property type="entry name" value="Sig_transdc_resp-reg_receiver"/>
</dbReference>
<dbReference type="Pfam" id="PF02518">
    <property type="entry name" value="HATPase_c"/>
    <property type="match status" value="1"/>
</dbReference>
<dbReference type="CDD" id="cd00082">
    <property type="entry name" value="HisKA"/>
    <property type="match status" value="1"/>
</dbReference>
<dbReference type="InterPro" id="IPR011006">
    <property type="entry name" value="CheY-like_superfamily"/>
</dbReference>
<reference evidence="8 9" key="1">
    <citation type="submission" date="2016-01" db="EMBL/GenBank/DDBJ databases">
        <title>Genome sequencing of Roseivirga spongicola UST030701-084.</title>
        <authorList>
            <person name="Selvaratnam C."/>
            <person name="Thevarajoo S."/>
            <person name="Goh K.M."/>
            <person name="Ee R."/>
            <person name="Chan K.-G."/>
            <person name="Chong C.S."/>
        </authorList>
    </citation>
    <scope>NUCLEOTIDE SEQUENCE [LARGE SCALE GENOMIC DNA]</scope>
    <source>
        <strain evidence="8 9">UST030701-084</strain>
    </source>
</reference>
<dbReference type="Gene3D" id="1.10.287.130">
    <property type="match status" value="1"/>
</dbReference>
<evidence type="ECO:0000259" key="7">
    <source>
        <dbReference type="PROSITE" id="PS50110"/>
    </source>
</evidence>
<gene>
    <name evidence="8" type="ORF">AWW68_00440</name>
</gene>
<dbReference type="InterPro" id="IPR036097">
    <property type="entry name" value="HisK_dim/P_sf"/>
</dbReference>
<dbReference type="InterPro" id="IPR036890">
    <property type="entry name" value="HATPase_C_sf"/>
</dbReference>
<comment type="catalytic activity">
    <reaction evidence="1">
        <text>ATP + protein L-histidine = ADP + protein N-phospho-L-histidine.</text>
        <dbReference type="EC" id="2.7.13.3"/>
    </reaction>
</comment>
<dbReference type="SMART" id="SM00387">
    <property type="entry name" value="HATPase_c"/>
    <property type="match status" value="1"/>
</dbReference>
<keyword evidence="3 4" id="KW-0597">Phosphoprotein</keyword>
<sequence length="398" mass="45454">MIVEDERFSATVLQRTVERLGYEVVGNVQNGHDAIEIFKKELPDVIIMDFNIQGDLDGGDLSLALAEIKRTSNIFITSAEDEESLQKIMDAKPDAYIQKPFEQRELRAVLELAFYKNKKENELNELLSSLDKKVKERTKELNETVRELVKEMAQREKVQRQLEESLNKEKKFGKLKSSIISNLSHEFKTPLSTIRSSAQFLTTLIERERFDKMNVKHSKRIEDAVDHLAELLTRILMVEENVNEVYNVVIEQVNVTEVLKATVSELKLGVCQGRTIDIDIQLDDELIETDPRLFRLIISNIVSNACKYSQDEVLISVHREMDSLIMSFKDKGIGMSESDIEQIFYRFYRGENVGSIEGTGIGMSIMKRCLDALGGKVKINSELGKGSEFVVRLPVNQE</sequence>
<dbReference type="SUPFAM" id="SSF55874">
    <property type="entry name" value="ATPase domain of HSP90 chaperone/DNA topoisomerase II/histidine kinase"/>
    <property type="match status" value="1"/>
</dbReference>
<dbReference type="SUPFAM" id="SSF47384">
    <property type="entry name" value="Homodimeric domain of signal transducing histidine kinase"/>
    <property type="match status" value="1"/>
</dbReference>
<dbReference type="SUPFAM" id="SSF52172">
    <property type="entry name" value="CheY-like"/>
    <property type="match status" value="1"/>
</dbReference>
<dbReference type="EC" id="2.7.13.3" evidence="2"/>
<evidence type="ECO:0000256" key="1">
    <source>
        <dbReference type="ARBA" id="ARBA00000085"/>
    </source>
</evidence>
<dbReference type="GO" id="GO:0000155">
    <property type="term" value="F:phosphorelay sensor kinase activity"/>
    <property type="evidence" value="ECO:0007669"/>
    <property type="project" value="InterPro"/>
</dbReference>
<dbReference type="InterPro" id="IPR004358">
    <property type="entry name" value="Sig_transdc_His_kin-like_C"/>
</dbReference>
<dbReference type="PANTHER" id="PTHR43547">
    <property type="entry name" value="TWO-COMPONENT HISTIDINE KINASE"/>
    <property type="match status" value="1"/>
</dbReference>
<evidence type="ECO:0000313" key="8">
    <source>
        <dbReference type="EMBL" id="KYG77272.1"/>
    </source>
</evidence>
<evidence type="ECO:0000256" key="2">
    <source>
        <dbReference type="ARBA" id="ARBA00012438"/>
    </source>
</evidence>
<evidence type="ECO:0000313" key="9">
    <source>
        <dbReference type="Proteomes" id="UP000075606"/>
    </source>
</evidence>
<feature type="coiled-coil region" evidence="5">
    <location>
        <begin position="116"/>
        <end position="168"/>
    </location>
</feature>
<accession>A0A150XF07</accession>
<evidence type="ECO:0000259" key="6">
    <source>
        <dbReference type="PROSITE" id="PS50109"/>
    </source>
</evidence>
<proteinExistence type="predicted"/>
<protein>
    <recommendedName>
        <fullName evidence="2">histidine kinase</fullName>
        <ecNumber evidence="2">2.7.13.3</ecNumber>
    </recommendedName>
</protein>
<feature type="modified residue" description="4-aspartylphosphate" evidence="4">
    <location>
        <position position="49"/>
    </location>
</feature>
<dbReference type="Pfam" id="PF00072">
    <property type="entry name" value="Response_reg"/>
    <property type="match status" value="1"/>
</dbReference>
<keyword evidence="9" id="KW-1185">Reference proteome</keyword>
<dbReference type="PRINTS" id="PR00344">
    <property type="entry name" value="BCTRLSENSOR"/>
</dbReference>
<dbReference type="PANTHER" id="PTHR43547:SF2">
    <property type="entry name" value="HYBRID SIGNAL TRANSDUCTION HISTIDINE KINASE C"/>
    <property type="match status" value="1"/>
</dbReference>
<dbReference type="InterPro" id="IPR003661">
    <property type="entry name" value="HisK_dim/P_dom"/>
</dbReference>
<dbReference type="PROSITE" id="PS50110">
    <property type="entry name" value="RESPONSE_REGULATORY"/>
    <property type="match status" value="1"/>
</dbReference>
<evidence type="ECO:0000256" key="5">
    <source>
        <dbReference type="SAM" id="Coils"/>
    </source>
</evidence>
<dbReference type="InterPro" id="IPR003594">
    <property type="entry name" value="HATPase_dom"/>
</dbReference>
<keyword evidence="5" id="KW-0175">Coiled coil</keyword>
<feature type="domain" description="Response regulatory" evidence="7">
    <location>
        <begin position="1"/>
        <end position="114"/>
    </location>
</feature>
<dbReference type="AlphaFoldDB" id="A0A150XF07"/>